<protein>
    <submittedName>
        <fullName evidence="4">Redoxin domain-containing protein</fullName>
    </submittedName>
</protein>
<feature type="domain" description="Thioredoxin" evidence="3">
    <location>
        <begin position="1"/>
        <end position="113"/>
    </location>
</feature>
<dbReference type="Gene3D" id="3.40.30.10">
    <property type="entry name" value="Glutaredoxin"/>
    <property type="match status" value="1"/>
</dbReference>
<dbReference type="SUPFAM" id="SSF52833">
    <property type="entry name" value="Thioredoxin-like"/>
    <property type="match status" value="1"/>
</dbReference>
<dbReference type="GO" id="GO:0015035">
    <property type="term" value="F:protein-disulfide reductase activity"/>
    <property type="evidence" value="ECO:0007669"/>
    <property type="project" value="TreeGrafter"/>
</dbReference>
<keyword evidence="2" id="KW-0676">Redox-active center</keyword>
<evidence type="ECO:0000313" key="5">
    <source>
        <dbReference type="Proteomes" id="UP000505210"/>
    </source>
</evidence>
<evidence type="ECO:0000256" key="1">
    <source>
        <dbReference type="ARBA" id="ARBA00008987"/>
    </source>
</evidence>
<dbReference type="PROSITE" id="PS51352">
    <property type="entry name" value="THIOREDOXIN_2"/>
    <property type="match status" value="1"/>
</dbReference>
<accession>A0A6M8BAY8</accession>
<organism evidence="4 5">
    <name type="scientific">Thermoleptolyngbya sichuanensis A183</name>
    <dbReference type="NCBI Taxonomy" id="2737172"/>
    <lineage>
        <taxon>Bacteria</taxon>
        <taxon>Bacillati</taxon>
        <taxon>Cyanobacteriota</taxon>
        <taxon>Cyanophyceae</taxon>
        <taxon>Oculatellales</taxon>
        <taxon>Oculatellaceae</taxon>
        <taxon>Thermoleptolyngbya</taxon>
        <taxon>Thermoleptolyngbya sichuanensis</taxon>
    </lineage>
</organism>
<proteinExistence type="inferred from homology"/>
<evidence type="ECO:0000313" key="4">
    <source>
        <dbReference type="EMBL" id="QKD83182.1"/>
    </source>
</evidence>
<dbReference type="AlphaFoldDB" id="A0A6M8BAY8"/>
<evidence type="ECO:0000256" key="2">
    <source>
        <dbReference type="ARBA" id="ARBA00023284"/>
    </source>
</evidence>
<evidence type="ECO:0000259" key="3">
    <source>
        <dbReference type="PROSITE" id="PS51352"/>
    </source>
</evidence>
<keyword evidence="5" id="KW-1185">Reference proteome</keyword>
<dbReference type="InterPro" id="IPR036249">
    <property type="entry name" value="Thioredoxin-like_sf"/>
</dbReference>
<dbReference type="CDD" id="cd02947">
    <property type="entry name" value="TRX_family"/>
    <property type="match status" value="1"/>
</dbReference>
<sequence>MPLSVNESNFSKEVLESSTPVLINFWAPWCGLCRLMNPMLNQLQAEWGGQIKLVTINADENFKLANTYRLTTLPTLLLVEGDRVLHRFDHFASRDDIRNASESFHAVLASLLGSYSYTA</sequence>
<comment type="similarity">
    <text evidence="1">Belongs to the thioredoxin family.</text>
</comment>
<dbReference type="GO" id="GO:0005829">
    <property type="term" value="C:cytosol"/>
    <property type="evidence" value="ECO:0007669"/>
    <property type="project" value="TreeGrafter"/>
</dbReference>
<dbReference type="PRINTS" id="PR00421">
    <property type="entry name" value="THIOREDOXIN"/>
</dbReference>
<dbReference type="InterPro" id="IPR013766">
    <property type="entry name" value="Thioredoxin_domain"/>
</dbReference>
<dbReference type="GO" id="GO:0045454">
    <property type="term" value="P:cell redox homeostasis"/>
    <property type="evidence" value="ECO:0007669"/>
    <property type="project" value="TreeGrafter"/>
</dbReference>
<dbReference type="EMBL" id="CP053661">
    <property type="protein sequence ID" value="QKD83182.1"/>
    <property type="molecule type" value="Genomic_DNA"/>
</dbReference>
<dbReference type="Pfam" id="PF00085">
    <property type="entry name" value="Thioredoxin"/>
    <property type="match status" value="1"/>
</dbReference>
<reference evidence="4 5" key="1">
    <citation type="submission" date="2020-05" db="EMBL/GenBank/DDBJ databases">
        <title>Complete genome sequence of of a novel Thermoleptolyngbya strain isolated from hot springs of Ganzi, Sichuan China.</title>
        <authorList>
            <person name="Tang J."/>
            <person name="Daroch M."/>
            <person name="Li L."/>
            <person name="Waleron K."/>
            <person name="Waleron M."/>
            <person name="Waleron M."/>
        </authorList>
    </citation>
    <scope>NUCLEOTIDE SEQUENCE [LARGE SCALE GENOMIC DNA]</scope>
    <source>
        <strain evidence="4 5">PKUAC-SCTA183</strain>
    </source>
</reference>
<dbReference type="KEGG" id="theu:HPC62_14130"/>
<name>A0A6M8BAY8_9CYAN</name>
<gene>
    <name evidence="4" type="ORF">HPC62_14130</name>
</gene>
<dbReference type="RefSeq" id="WP_172356685.1">
    <property type="nucleotide sequence ID" value="NZ_CP053661.1"/>
</dbReference>
<dbReference type="Proteomes" id="UP000505210">
    <property type="component" value="Chromosome"/>
</dbReference>
<dbReference type="PANTHER" id="PTHR45663:SF11">
    <property type="entry name" value="GEO12009P1"/>
    <property type="match status" value="1"/>
</dbReference>
<dbReference type="PANTHER" id="PTHR45663">
    <property type="entry name" value="GEO12009P1"/>
    <property type="match status" value="1"/>
</dbReference>